<organism evidence="2 3">
    <name type="scientific">Suhomyces tanzawaensis NRRL Y-17324</name>
    <dbReference type="NCBI Taxonomy" id="984487"/>
    <lineage>
        <taxon>Eukaryota</taxon>
        <taxon>Fungi</taxon>
        <taxon>Dikarya</taxon>
        <taxon>Ascomycota</taxon>
        <taxon>Saccharomycotina</taxon>
        <taxon>Pichiomycetes</taxon>
        <taxon>Debaryomycetaceae</taxon>
        <taxon>Suhomyces</taxon>
    </lineage>
</organism>
<dbReference type="AlphaFoldDB" id="A0A1E4SB66"/>
<feature type="domain" description="AB hydrolase-1" evidence="1">
    <location>
        <begin position="63"/>
        <end position="343"/>
    </location>
</feature>
<dbReference type="STRING" id="984487.A0A1E4SB66"/>
<dbReference type="OrthoDB" id="94039at2759"/>
<dbReference type="SUPFAM" id="SSF53474">
    <property type="entry name" value="alpha/beta-Hydrolases"/>
    <property type="match status" value="1"/>
</dbReference>
<keyword evidence="2" id="KW-0378">Hydrolase</keyword>
<evidence type="ECO:0000259" key="1">
    <source>
        <dbReference type="Pfam" id="PF12697"/>
    </source>
</evidence>
<dbReference type="GO" id="GO:0016787">
    <property type="term" value="F:hydrolase activity"/>
    <property type="evidence" value="ECO:0007669"/>
    <property type="project" value="UniProtKB-KW"/>
</dbReference>
<name>A0A1E4SB66_9ASCO</name>
<dbReference type="GeneID" id="30984864"/>
<evidence type="ECO:0000313" key="3">
    <source>
        <dbReference type="Proteomes" id="UP000094285"/>
    </source>
</evidence>
<dbReference type="Pfam" id="PF12697">
    <property type="entry name" value="Abhydrolase_6"/>
    <property type="match status" value="1"/>
</dbReference>
<reference evidence="3" key="1">
    <citation type="submission" date="2016-05" db="EMBL/GenBank/DDBJ databases">
        <title>Comparative genomics of biotechnologically important yeasts.</title>
        <authorList>
            <consortium name="DOE Joint Genome Institute"/>
            <person name="Riley R."/>
            <person name="Haridas S."/>
            <person name="Wolfe K.H."/>
            <person name="Lopes M.R."/>
            <person name="Hittinger C.T."/>
            <person name="Goker M."/>
            <person name="Salamov A."/>
            <person name="Wisecaver J."/>
            <person name="Long T.M."/>
            <person name="Aerts A.L."/>
            <person name="Barry K."/>
            <person name="Choi C."/>
            <person name="Clum A."/>
            <person name="Coughlan A.Y."/>
            <person name="Deshpande S."/>
            <person name="Douglass A.P."/>
            <person name="Hanson S.J."/>
            <person name="Klenk H.-P."/>
            <person name="Labutti K."/>
            <person name="Lapidus A."/>
            <person name="Lindquist E."/>
            <person name="Lipzen A."/>
            <person name="Meier-Kolthoff J.P."/>
            <person name="Ohm R.A."/>
            <person name="Otillar R.P."/>
            <person name="Pangilinan J."/>
            <person name="Peng Y."/>
            <person name="Rokas A."/>
            <person name="Rosa C.A."/>
            <person name="Scheuner C."/>
            <person name="Sibirny A.A."/>
            <person name="Slot J.C."/>
            <person name="Stielow J.B."/>
            <person name="Sun H."/>
            <person name="Kurtzman C.P."/>
            <person name="Blackwell M."/>
            <person name="Grigoriev I.V."/>
            <person name="Jeffries T.W."/>
        </authorList>
    </citation>
    <scope>NUCLEOTIDE SEQUENCE [LARGE SCALE GENOMIC DNA]</scope>
    <source>
        <strain evidence="3">NRRL Y-17324</strain>
    </source>
</reference>
<dbReference type="Gene3D" id="3.40.50.1820">
    <property type="entry name" value="alpha/beta hydrolase"/>
    <property type="match status" value="1"/>
</dbReference>
<dbReference type="InterPro" id="IPR029058">
    <property type="entry name" value="AB_hydrolase_fold"/>
</dbReference>
<proteinExistence type="predicted"/>
<dbReference type="PANTHER" id="PTHR43194">
    <property type="entry name" value="HYDROLASE ALPHA/BETA FOLD FAMILY"/>
    <property type="match status" value="1"/>
</dbReference>
<gene>
    <name evidence="2" type="ORF">CANTADRAFT_57719</name>
</gene>
<sequence length="360" mass="40617">MIPDSSPHYTYATKITTAYLHREAGSYAIGHEPTPETPVPLKIAYRRYEATNAIPPAATAINLVLFHGTGMNKGLWHYHIDQLYRRFSSSATIRINTVLAMDAINHGDSAVANRGRLGSRYDWRDGGYDIVKVVTKDEASSFLSSHQRHINVLVGHSFGGCTVMFAASFGLEVFDCCIPINPVCYFAPEERFVRQKAMTDWWYKGYLNSRVAVATAQDYWLVVLKKYQKNVFYARFHPLVLSNFVEDEIPPEVGSLADGDTLELKTSTEVQRLLYSYSDFNDANGQAALANIKIPVFLIYGENDLADAKNRNHTREVLKQSCRYIEIPKGGHVLHAEEPDLTVHLLGLIIEERCIIRSRL</sequence>
<dbReference type="InterPro" id="IPR000073">
    <property type="entry name" value="AB_hydrolase_1"/>
</dbReference>
<dbReference type="PANTHER" id="PTHR43194:SF2">
    <property type="entry name" value="PEROXISOMAL MEMBRANE PROTEIN LPX1"/>
    <property type="match status" value="1"/>
</dbReference>
<dbReference type="InterPro" id="IPR050228">
    <property type="entry name" value="Carboxylesterase_BioH"/>
</dbReference>
<keyword evidence="3" id="KW-1185">Reference proteome</keyword>
<evidence type="ECO:0000313" key="2">
    <source>
        <dbReference type="EMBL" id="ODV76770.1"/>
    </source>
</evidence>
<dbReference type="EMBL" id="KV453917">
    <property type="protein sequence ID" value="ODV76770.1"/>
    <property type="molecule type" value="Genomic_DNA"/>
</dbReference>
<accession>A0A1E4SB66</accession>
<dbReference type="Proteomes" id="UP000094285">
    <property type="component" value="Unassembled WGS sequence"/>
</dbReference>
<dbReference type="RefSeq" id="XP_020061892.1">
    <property type="nucleotide sequence ID" value="XM_020210728.1"/>
</dbReference>
<protein>
    <submittedName>
        <fullName evidence="2">Alpha/beta-hydrolase</fullName>
    </submittedName>
</protein>